<dbReference type="Proteomes" id="UP000287651">
    <property type="component" value="Unassembled WGS sequence"/>
</dbReference>
<comment type="caution">
    <text evidence="2">The sequence shown here is derived from an EMBL/GenBank/DDBJ whole genome shotgun (WGS) entry which is preliminary data.</text>
</comment>
<proteinExistence type="predicted"/>
<feature type="compositionally biased region" description="Basic and acidic residues" evidence="1">
    <location>
        <begin position="89"/>
        <end position="98"/>
    </location>
</feature>
<protein>
    <submittedName>
        <fullName evidence="2">Uncharacterized protein</fullName>
    </submittedName>
</protein>
<accession>A0A426X8W3</accession>
<reference evidence="2 3" key="1">
    <citation type="journal article" date="2014" name="Agronomy (Basel)">
        <title>A Draft Genome Sequence for Ensete ventricosum, the Drought-Tolerant Tree Against Hunger.</title>
        <authorList>
            <person name="Harrison J."/>
            <person name="Moore K.A."/>
            <person name="Paszkiewicz K."/>
            <person name="Jones T."/>
            <person name="Grant M."/>
            <person name="Ambacheew D."/>
            <person name="Muzemil S."/>
            <person name="Studholme D.J."/>
        </authorList>
    </citation>
    <scope>NUCLEOTIDE SEQUENCE [LARGE SCALE GENOMIC DNA]</scope>
</reference>
<evidence type="ECO:0000256" key="1">
    <source>
        <dbReference type="SAM" id="MobiDB-lite"/>
    </source>
</evidence>
<sequence>MHGTKGSNRNRVERLRSVNDAANGQADAGRSSVEAVASSDSRTRRQPHQATAAHRGSRIKRRPHAEAAACSRGCASDGRTGHSHALAAAKEKEVRVFS</sequence>
<gene>
    <name evidence="2" type="ORF">B296_00035796</name>
</gene>
<dbReference type="AlphaFoldDB" id="A0A426X8W3"/>
<organism evidence="2 3">
    <name type="scientific">Ensete ventricosum</name>
    <name type="common">Abyssinian banana</name>
    <name type="synonym">Musa ensete</name>
    <dbReference type="NCBI Taxonomy" id="4639"/>
    <lineage>
        <taxon>Eukaryota</taxon>
        <taxon>Viridiplantae</taxon>
        <taxon>Streptophyta</taxon>
        <taxon>Embryophyta</taxon>
        <taxon>Tracheophyta</taxon>
        <taxon>Spermatophyta</taxon>
        <taxon>Magnoliopsida</taxon>
        <taxon>Liliopsida</taxon>
        <taxon>Zingiberales</taxon>
        <taxon>Musaceae</taxon>
        <taxon>Ensete</taxon>
    </lineage>
</organism>
<name>A0A426X8W3_ENSVE</name>
<dbReference type="EMBL" id="AMZH03024323">
    <property type="protein sequence ID" value="RRT35919.1"/>
    <property type="molecule type" value="Genomic_DNA"/>
</dbReference>
<feature type="region of interest" description="Disordered" evidence="1">
    <location>
        <begin position="1"/>
        <end position="98"/>
    </location>
</feature>
<evidence type="ECO:0000313" key="2">
    <source>
        <dbReference type="EMBL" id="RRT35919.1"/>
    </source>
</evidence>
<evidence type="ECO:0000313" key="3">
    <source>
        <dbReference type="Proteomes" id="UP000287651"/>
    </source>
</evidence>